<feature type="transmembrane region" description="Helical" evidence="1">
    <location>
        <begin position="35"/>
        <end position="50"/>
    </location>
</feature>
<accession>W7QLF3</accession>
<organism evidence="3 4">
    <name type="scientific">Catenovulum agarivorans DS-2</name>
    <dbReference type="NCBI Taxonomy" id="1328313"/>
    <lineage>
        <taxon>Bacteria</taxon>
        <taxon>Pseudomonadati</taxon>
        <taxon>Pseudomonadota</taxon>
        <taxon>Gammaproteobacteria</taxon>
        <taxon>Alteromonadales</taxon>
        <taxon>Alteromonadaceae</taxon>
        <taxon>Catenovulum</taxon>
    </lineage>
</organism>
<evidence type="ECO:0000313" key="3">
    <source>
        <dbReference type="EMBL" id="EWH09762.1"/>
    </source>
</evidence>
<dbReference type="GO" id="GO:0080120">
    <property type="term" value="P:CAAX-box protein maturation"/>
    <property type="evidence" value="ECO:0007669"/>
    <property type="project" value="UniProtKB-ARBA"/>
</dbReference>
<dbReference type="OrthoDB" id="5322702at2"/>
<keyword evidence="4" id="KW-1185">Reference proteome</keyword>
<evidence type="ECO:0000313" key="4">
    <source>
        <dbReference type="Proteomes" id="UP000019276"/>
    </source>
</evidence>
<dbReference type="EMBL" id="ARZY01000019">
    <property type="protein sequence ID" value="EWH09762.1"/>
    <property type="molecule type" value="Genomic_DNA"/>
</dbReference>
<feature type="transmembrane region" description="Helical" evidence="1">
    <location>
        <begin position="237"/>
        <end position="260"/>
    </location>
</feature>
<feature type="transmembrane region" description="Helical" evidence="1">
    <location>
        <begin position="97"/>
        <end position="115"/>
    </location>
</feature>
<dbReference type="RefSeq" id="WP_051479798.1">
    <property type="nucleotide sequence ID" value="NZ_ARZY01000019.1"/>
</dbReference>
<evidence type="ECO:0000259" key="2">
    <source>
        <dbReference type="Pfam" id="PF02517"/>
    </source>
</evidence>
<comment type="caution">
    <text evidence="3">The sequence shown here is derived from an EMBL/GenBank/DDBJ whole genome shotgun (WGS) entry which is preliminary data.</text>
</comment>
<keyword evidence="1" id="KW-1133">Transmembrane helix</keyword>
<feature type="transmembrane region" description="Helical" evidence="1">
    <location>
        <begin position="12"/>
        <end position="29"/>
    </location>
</feature>
<dbReference type="AlphaFoldDB" id="W7QLF3"/>
<gene>
    <name evidence="3" type="ORF">DS2_10763</name>
</gene>
<feature type="transmembrane region" description="Helical" evidence="1">
    <location>
        <begin position="162"/>
        <end position="181"/>
    </location>
</feature>
<name>W7QLF3_9ALTE</name>
<dbReference type="Pfam" id="PF02517">
    <property type="entry name" value="Rce1-like"/>
    <property type="match status" value="1"/>
</dbReference>
<protein>
    <submittedName>
        <fullName evidence="3">Abortive infection protein</fullName>
    </submittedName>
</protein>
<dbReference type="eggNOG" id="COG1266">
    <property type="taxonomic scope" value="Bacteria"/>
</dbReference>
<sequence length="261" mass="29249">MEMVFSKYKTQAIFASLILVVLLAVFGNFIQAKAAIFSVAFITFCGWLPNKPWQKTSQIILLTVASVGLILHLVPGFNNILIWQDRLFSDSSVPHTFYINFDKALVAIALLFYLFRQRGLHEKARQTTRHLLTVAAATLVVTFASALLFGVINWDFKLPDNILLFGLSMVFITVTAEECLFRGVLQRSFSHKIGVWGVPIIAVLFGLAHLPFSTGFAICATIASLGYGYVYYKSGQIIWPVMLHSAVNFTHLFLFSYPLLQ</sequence>
<feature type="transmembrane region" description="Helical" evidence="1">
    <location>
        <begin position="131"/>
        <end position="156"/>
    </location>
</feature>
<dbReference type="Proteomes" id="UP000019276">
    <property type="component" value="Unassembled WGS sequence"/>
</dbReference>
<proteinExistence type="predicted"/>
<keyword evidence="1" id="KW-0472">Membrane</keyword>
<reference evidence="3 4" key="1">
    <citation type="journal article" date="2014" name="Genome Announc.">
        <title>Draft Genome Sequence of the Agar-Degrading Bacterium Catenovulum sp. Strain DS-2, Isolated from Intestines of Haliotis diversicolor.</title>
        <authorList>
            <person name="Shan D."/>
            <person name="Li X."/>
            <person name="Gu Z."/>
            <person name="Wei G."/>
            <person name="Gao Z."/>
            <person name="Shao Z."/>
        </authorList>
    </citation>
    <scope>NUCLEOTIDE SEQUENCE [LARGE SCALE GENOMIC DNA]</scope>
    <source>
        <strain evidence="3 4">DS-2</strain>
    </source>
</reference>
<keyword evidence="1" id="KW-0812">Transmembrane</keyword>
<dbReference type="InterPro" id="IPR003675">
    <property type="entry name" value="Rce1/LyrA-like_dom"/>
</dbReference>
<feature type="domain" description="CAAX prenyl protease 2/Lysostaphin resistance protein A-like" evidence="2">
    <location>
        <begin position="161"/>
        <end position="249"/>
    </location>
</feature>
<dbReference type="STRING" id="1328313.DS2_10763"/>
<evidence type="ECO:0000256" key="1">
    <source>
        <dbReference type="SAM" id="Phobius"/>
    </source>
</evidence>
<feature type="transmembrane region" description="Helical" evidence="1">
    <location>
        <begin position="193"/>
        <end position="225"/>
    </location>
</feature>
<dbReference type="GO" id="GO:0004175">
    <property type="term" value="F:endopeptidase activity"/>
    <property type="evidence" value="ECO:0007669"/>
    <property type="project" value="UniProtKB-ARBA"/>
</dbReference>
<feature type="transmembrane region" description="Helical" evidence="1">
    <location>
        <begin position="59"/>
        <end position="77"/>
    </location>
</feature>